<accession>A0A7V7PPB7</accession>
<reference evidence="1 2" key="1">
    <citation type="submission" date="2019-09" db="EMBL/GenBank/DDBJ databases">
        <title>YIM 132180 draft genome.</title>
        <authorList>
            <person name="Zhang K."/>
        </authorList>
    </citation>
    <scope>NUCLEOTIDE SEQUENCE [LARGE SCALE GENOMIC DNA]</scope>
    <source>
        <strain evidence="1 2">YIM 132180</strain>
    </source>
</reference>
<keyword evidence="2" id="KW-1185">Reference proteome</keyword>
<dbReference type="Pfam" id="PF06348">
    <property type="entry name" value="DUF1059"/>
    <property type="match status" value="1"/>
</dbReference>
<proteinExistence type="predicted"/>
<gene>
    <name evidence="1" type="ORF">F6X38_11390</name>
</gene>
<dbReference type="Proteomes" id="UP000432089">
    <property type="component" value="Unassembled WGS sequence"/>
</dbReference>
<dbReference type="EMBL" id="VZDO01000008">
    <property type="protein sequence ID" value="KAB0679823.1"/>
    <property type="molecule type" value="Genomic_DNA"/>
</dbReference>
<dbReference type="InterPro" id="IPR009409">
    <property type="entry name" value="DUF1059"/>
</dbReference>
<dbReference type="RefSeq" id="WP_150969944.1">
    <property type="nucleotide sequence ID" value="NZ_VZDO01000008.1"/>
</dbReference>
<protein>
    <submittedName>
        <fullName evidence="1">DUF1059 domain-containing protein</fullName>
    </submittedName>
</protein>
<name>A0A7V7PPB7_9HYPH</name>
<organism evidence="1 2">
    <name type="scientific">Plantimonas leprariae</name>
    <dbReference type="NCBI Taxonomy" id="2615207"/>
    <lineage>
        <taxon>Bacteria</taxon>
        <taxon>Pseudomonadati</taxon>
        <taxon>Pseudomonadota</taxon>
        <taxon>Alphaproteobacteria</taxon>
        <taxon>Hyphomicrobiales</taxon>
        <taxon>Aurantimonadaceae</taxon>
        <taxon>Plantimonas</taxon>
    </lineage>
</organism>
<evidence type="ECO:0000313" key="1">
    <source>
        <dbReference type="EMBL" id="KAB0679823.1"/>
    </source>
</evidence>
<evidence type="ECO:0000313" key="2">
    <source>
        <dbReference type="Proteomes" id="UP000432089"/>
    </source>
</evidence>
<comment type="caution">
    <text evidence="1">The sequence shown here is derived from an EMBL/GenBank/DDBJ whole genome shotgun (WGS) entry which is preliminary data.</text>
</comment>
<sequence>MFELDCQGVIPGCQRVIRAESQAEVFRRAVQQAHQSGVEKLTPDMLDVLRERTTELPN</sequence>
<dbReference type="AlphaFoldDB" id="A0A7V7PPB7"/>